<feature type="signal peptide" evidence="2">
    <location>
        <begin position="1"/>
        <end position="20"/>
    </location>
</feature>
<dbReference type="Proteomes" id="UP000024635">
    <property type="component" value="Unassembled WGS sequence"/>
</dbReference>
<keyword evidence="4" id="KW-1185">Reference proteome</keyword>
<dbReference type="AlphaFoldDB" id="A0A016W6N7"/>
<gene>
    <name evidence="3" type="primary">Acey_s0001.g81</name>
    <name evidence="3" type="ORF">Y032_0001g81</name>
</gene>
<dbReference type="EMBL" id="JARK01001337">
    <property type="protein sequence ID" value="EYC34658.1"/>
    <property type="molecule type" value="Genomic_DNA"/>
</dbReference>
<name>A0A016W6N7_9BILA</name>
<evidence type="ECO:0000313" key="3">
    <source>
        <dbReference type="EMBL" id="EYC34658.1"/>
    </source>
</evidence>
<feature type="chain" id="PRO_5001494339" evidence="2">
    <location>
        <begin position="21"/>
        <end position="81"/>
    </location>
</feature>
<organism evidence="3 4">
    <name type="scientific">Ancylostoma ceylanicum</name>
    <dbReference type="NCBI Taxonomy" id="53326"/>
    <lineage>
        <taxon>Eukaryota</taxon>
        <taxon>Metazoa</taxon>
        <taxon>Ecdysozoa</taxon>
        <taxon>Nematoda</taxon>
        <taxon>Chromadorea</taxon>
        <taxon>Rhabditida</taxon>
        <taxon>Rhabditina</taxon>
        <taxon>Rhabditomorpha</taxon>
        <taxon>Strongyloidea</taxon>
        <taxon>Ancylostomatidae</taxon>
        <taxon>Ancylostomatinae</taxon>
        <taxon>Ancylostoma</taxon>
    </lineage>
</organism>
<protein>
    <submittedName>
        <fullName evidence="3">Uncharacterized protein</fullName>
    </submittedName>
</protein>
<feature type="region of interest" description="Disordered" evidence="1">
    <location>
        <begin position="25"/>
        <end position="81"/>
    </location>
</feature>
<sequence>MLDMILYLLFQLACLLLVLTSCGKKDEEEGEEASGVGTPEAQGDASGTPSPGTPSPGSGTAEEKSSAAAVKEGVSIQGGPH</sequence>
<reference evidence="4" key="1">
    <citation type="journal article" date="2015" name="Nat. Genet.">
        <title>The genome and transcriptome of the zoonotic hookworm Ancylostoma ceylanicum identify infection-specific gene families.</title>
        <authorList>
            <person name="Schwarz E.M."/>
            <person name="Hu Y."/>
            <person name="Antoshechkin I."/>
            <person name="Miller M.M."/>
            <person name="Sternberg P.W."/>
            <person name="Aroian R.V."/>
        </authorList>
    </citation>
    <scope>NUCLEOTIDE SEQUENCE</scope>
    <source>
        <strain evidence="4">HY135</strain>
    </source>
</reference>
<evidence type="ECO:0000256" key="2">
    <source>
        <dbReference type="SAM" id="SignalP"/>
    </source>
</evidence>
<feature type="compositionally biased region" description="Low complexity" evidence="1">
    <location>
        <begin position="46"/>
        <end position="72"/>
    </location>
</feature>
<evidence type="ECO:0000313" key="4">
    <source>
        <dbReference type="Proteomes" id="UP000024635"/>
    </source>
</evidence>
<proteinExistence type="predicted"/>
<evidence type="ECO:0000256" key="1">
    <source>
        <dbReference type="SAM" id="MobiDB-lite"/>
    </source>
</evidence>
<accession>A0A016W6N7</accession>
<keyword evidence="2" id="KW-0732">Signal</keyword>
<comment type="caution">
    <text evidence="3">The sequence shown here is derived from an EMBL/GenBank/DDBJ whole genome shotgun (WGS) entry which is preliminary data.</text>
</comment>